<dbReference type="InterPro" id="IPR005358">
    <property type="entry name" value="Puta_zinc/iron-chelating_dom"/>
</dbReference>
<name>A0ABS5PNA2_9FIRM</name>
<accession>A0ABS5PNA2</accession>
<comment type="caution">
    <text evidence="1">The sequence shown here is derived from an EMBL/GenBank/DDBJ whole genome shotgun (WGS) entry which is preliminary data.</text>
</comment>
<dbReference type="Pfam" id="PF03692">
    <property type="entry name" value="CxxCxxCC"/>
    <property type="match status" value="1"/>
</dbReference>
<evidence type="ECO:0000313" key="2">
    <source>
        <dbReference type="Proteomes" id="UP000746471"/>
    </source>
</evidence>
<dbReference type="RefSeq" id="WP_213236502.1">
    <property type="nucleotide sequence ID" value="NZ_JAHBCL010000012.1"/>
</dbReference>
<sequence>MEHQKAIVYARENGLFEQLEKIYAQVPQCSGCIGCKACCSESVDTTYIEFLYVLNRYYPMYEDLASLPDGIRGRLLKFTLFELAIPQKCPFLNEEGRCEIYEARPLACRVYGTLSRSDYEANYEAVVRQNLEMGKVLQKENGIMPHRALMLRKIPYCEHVAVSAHVTPAMQTSWQNERINLDGKLYFEHLMSMKRLNGNLVGHFFTEDRILDKLPETLIPSLRISILEALQK</sequence>
<proteinExistence type="predicted"/>
<keyword evidence="2" id="KW-1185">Reference proteome</keyword>
<protein>
    <submittedName>
        <fullName evidence="1">YkgJ family cysteine cluster protein</fullName>
    </submittedName>
</protein>
<organism evidence="1 2">
    <name type="scientific">Fusibacter paucivorans</name>
    <dbReference type="NCBI Taxonomy" id="76009"/>
    <lineage>
        <taxon>Bacteria</taxon>
        <taxon>Bacillati</taxon>
        <taxon>Bacillota</taxon>
        <taxon>Clostridia</taxon>
        <taxon>Eubacteriales</taxon>
        <taxon>Eubacteriales Family XII. Incertae Sedis</taxon>
        <taxon>Fusibacter</taxon>
    </lineage>
</organism>
<gene>
    <name evidence="1" type="ORF">KHM83_08125</name>
</gene>
<evidence type="ECO:0000313" key="1">
    <source>
        <dbReference type="EMBL" id="MBS7526640.1"/>
    </source>
</evidence>
<dbReference type="EMBL" id="JAHBCL010000012">
    <property type="protein sequence ID" value="MBS7526640.1"/>
    <property type="molecule type" value="Genomic_DNA"/>
</dbReference>
<dbReference type="Proteomes" id="UP000746471">
    <property type="component" value="Unassembled WGS sequence"/>
</dbReference>
<reference evidence="1 2" key="1">
    <citation type="submission" date="2021-05" db="EMBL/GenBank/DDBJ databases">
        <title>Fusibacter ferrireducens sp. nov., an anaerobic, sulfur- and Fe-reducing bacterium isolated from the mangrove sediment.</title>
        <authorList>
            <person name="Qiu D."/>
        </authorList>
    </citation>
    <scope>NUCLEOTIDE SEQUENCE [LARGE SCALE GENOMIC DNA]</scope>
    <source>
        <strain evidence="1 2">DSM 12116</strain>
    </source>
</reference>